<sequence>MADGEVPQSGDLPASCPPMRIEIGLVNNMPDAALAATERQFAELIAAAGGGLDVRLKLYSLPGVPRSDAARLAMRDRYVEIDDPTALKVDALIVTGNEPKTADIRSEPYFPHLARLIDWAEHSTLSTLWSCLAAHAAVLHLDGVERRPLPQKCAGVFLCEQVADDPLMAGMASMIRMPHSRRNGLSVGDLAAKGYHLLTHSREAGADLFVRRGESLFVFFQGHPEYDADGLLKEYCRDVGRHLRGEMDDPPPLPVGYFDARTEAAFRALAEEARRARSPALIERCAEIAAEFHPPHPWRHHAEVLFANWLQQIALMKAVRALPAYAFAGAREGVR</sequence>
<evidence type="ECO:0000256" key="2">
    <source>
        <dbReference type="ARBA" id="ARBA00022679"/>
    </source>
</evidence>
<dbReference type="AlphaFoldDB" id="A0A975IV51"/>
<comment type="catalytic activity">
    <reaction evidence="4">
        <text>L-homoserine + succinyl-CoA = O-succinyl-L-homoserine + CoA</text>
        <dbReference type="Rhea" id="RHEA:22008"/>
        <dbReference type="ChEBI" id="CHEBI:57287"/>
        <dbReference type="ChEBI" id="CHEBI:57292"/>
        <dbReference type="ChEBI" id="CHEBI:57476"/>
        <dbReference type="ChEBI" id="CHEBI:57661"/>
        <dbReference type="EC" id="2.3.1.46"/>
    </reaction>
</comment>
<evidence type="ECO:0000256" key="1">
    <source>
        <dbReference type="ARBA" id="ARBA00022605"/>
    </source>
</evidence>
<dbReference type="NCBIfam" id="NF003776">
    <property type="entry name" value="PRK05368.1-3"/>
    <property type="match status" value="1"/>
</dbReference>
<dbReference type="InterPro" id="IPR029062">
    <property type="entry name" value="Class_I_gatase-like"/>
</dbReference>
<comment type="pathway">
    <text evidence="4">Amino-acid biosynthesis; L-methionine biosynthesis via de novo pathway; O-succinyl-L-homoserine from L-homoserine: step 1/1.</text>
</comment>
<dbReference type="GO" id="GO:0008899">
    <property type="term" value="F:homoserine O-succinyltransferase activity"/>
    <property type="evidence" value="ECO:0007669"/>
    <property type="project" value="UniProtKB-EC"/>
</dbReference>
<keyword evidence="2 4" id="KW-0808">Transferase</keyword>
<dbReference type="PANTHER" id="PTHR20919">
    <property type="entry name" value="HOMOSERINE O-SUCCINYLTRANSFERASE"/>
    <property type="match status" value="1"/>
</dbReference>
<feature type="site" description="Important for substrate specificity" evidence="4">
    <location>
        <position position="180"/>
    </location>
</feature>
<dbReference type="PIRSF" id="PIRSF000450">
    <property type="entry name" value="H_ser_succinyltr"/>
    <property type="match status" value="1"/>
</dbReference>
<dbReference type="SUPFAM" id="SSF52317">
    <property type="entry name" value="Class I glutamine amidotransferase-like"/>
    <property type="match status" value="1"/>
</dbReference>
<proteinExistence type="inferred from homology"/>
<comment type="function">
    <text evidence="4">Transfers a succinyl group from succinyl-CoA to L-homoserine, forming succinyl-L-homoserine.</text>
</comment>
<comment type="caution">
    <text evidence="4">Lacks conserved residue(s) required for the propagation of feature annotation.</text>
</comment>
<feature type="active site" evidence="4">
    <location>
        <position position="225"/>
    </location>
</feature>
<feature type="site" description="Important for acyl-CoA specificity" evidence="4">
    <location>
        <position position="132"/>
    </location>
</feature>
<keyword evidence="3 4" id="KW-0012">Acyltransferase</keyword>
<dbReference type="Pfam" id="PF04204">
    <property type="entry name" value="HTS"/>
    <property type="match status" value="1"/>
</dbReference>
<feature type="binding site" evidence="4">
    <location>
        <position position="180"/>
    </location>
    <ligand>
        <name>substrate</name>
    </ligand>
</feature>
<keyword evidence="4" id="KW-0963">Cytoplasm</keyword>
<keyword evidence="4" id="KW-0486">Methionine biosynthesis</keyword>
<comment type="similarity">
    <text evidence="4">Belongs to the MetA family.</text>
</comment>
<dbReference type="InterPro" id="IPR033752">
    <property type="entry name" value="MetA_family"/>
</dbReference>
<dbReference type="EMBL" id="CP073078">
    <property type="protein sequence ID" value="QUD88214.1"/>
    <property type="molecule type" value="Genomic_DNA"/>
</dbReference>
<gene>
    <name evidence="4" type="primary">metAS</name>
    <name evidence="6" type="ORF">KCG34_24830</name>
</gene>
<dbReference type="GO" id="GO:0009086">
    <property type="term" value="P:methionine biosynthetic process"/>
    <property type="evidence" value="ECO:0007669"/>
    <property type="project" value="UniProtKB-UniRule"/>
</dbReference>
<dbReference type="GO" id="GO:0004414">
    <property type="term" value="F:homoserine O-acetyltransferase activity"/>
    <property type="evidence" value="ECO:0007669"/>
    <property type="project" value="UniProtKB-UniRule"/>
</dbReference>
<feature type="binding site" evidence="4">
    <location>
        <position position="152"/>
    </location>
    <ligand>
        <name>substrate</name>
    </ligand>
</feature>
<dbReference type="HAMAP" id="MF_00295">
    <property type="entry name" value="MetA_acyltransf"/>
    <property type="match status" value="1"/>
</dbReference>
<dbReference type="Gene3D" id="3.40.50.880">
    <property type="match status" value="1"/>
</dbReference>
<keyword evidence="1 4" id="KW-0028">Amino-acid biosynthesis</keyword>
<dbReference type="Proteomes" id="UP000676409">
    <property type="component" value="Chromosome"/>
</dbReference>
<comment type="subcellular location">
    <subcellularLocation>
        <location evidence="4">Cytoplasm</location>
    </subcellularLocation>
</comment>
<name>A0A975IV51_9CAUL</name>
<reference evidence="6" key="1">
    <citation type="submission" date="2021-04" db="EMBL/GenBank/DDBJ databases">
        <title>The complete genome sequence of Caulobacter sp. S6.</title>
        <authorList>
            <person name="Tang Y."/>
            <person name="Ouyang W."/>
            <person name="Liu Q."/>
            <person name="Huang B."/>
            <person name="Guo Z."/>
            <person name="Lei P."/>
        </authorList>
    </citation>
    <scope>NUCLEOTIDE SEQUENCE</scope>
    <source>
        <strain evidence="6">S6</strain>
    </source>
</reference>
<evidence type="ECO:0000313" key="6">
    <source>
        <dbReference type="EMBL" id="QUD88214.1"/>
    </source>
</evidence>
<protein>
    <recommendedName>
        <fullName evidence="4">Homoserine O-succinyltransferase</fullName>
        <shortName evidence="4">HST</shortName>
        <ecNumber evidence="4">2.3.1.46</ecNumber>
    </recommendedName>
    <alternativeName>
        <fullName evidence="4">Homoserine transsuccinylase</fullName>
        <shortName evidence="4">HTS</shortName>
    </alternativeName>
</protein>
<organism evidence="6 7">
    <name type="scientific">Phenylobacterium montanum</name>
    <dbReference type="NCBI Taxonomy" id="2823693"/>
    <lineage>
        <taxon>Bacteria</taxon>
        <taxon>Pseudomonadati</taxon>
        <taxon>Pseudomonadota</taxon>
        <taxon>Alphaproteobacteria</taxon>
        <taxon>Caulobacterales</taxon>
        <taxon>Caulobacteraceae</taxon>
        <taxon>Phenylobacterium</taxon>
    </lineage>
</organism>
<dbReference type="KEGG" id="caul:KCG34_24830"/>
<dbReference type="RefSeq" id="WP_211938265.1">
    <property type="nucleotide sequence ID" value="NZ_CP073078.1"/>
</dbReference>
<feature type="binding site" evidence="4">
    <location>
        <position position="237"/>
    </location>
    <ligand>
        <name>substrate</name>
    </ligand>
</feature>
<keyword evidence="7" id="KW-1185">Reference proteome</keyword>
<dbReference type="EC" id="2.3.1.46" evidence="4"/>
<evidence type="ECO:0000313" key="7">
    <source>
        <dbReference type="Proteomes" id="UP000676409"/>
    </source>
</evidence>
<feature type="site" description="Important for acyl-CoA specificity" evidence="4">
    <location>
        <position position="98"/>
    </location>
</feature>
<dbReference type="GO" id="GO:0005737">
    <property type="term" value="C:cytoplasm"/>
    <property type="evidence" value="ECO:0007669"/>
    <property type="project" value="UniProtKB-SubCell"/>
</dbReference>
<feature type="active site" description="Acyl-thioester intermediate" evidence="4 5">
    <location>
        <position position="131"/>
    </location>
</feature>
<dbReference type="PANTHER" id="PTHR20919:SF0">
    <property type="entry name" value="HOMOSERINE O-SUCCINYLTRANSFERASE"/>
    <property type="match status" value="1"/>
</dbReference>
<feature type="active site" description="Proton acceptor" evidence="4">
    <location>
        <position position="223"/>
    </location>
</feature>
<evidence type="ECO:0000256" key="3">
    <source>
        <dbReference type="ARBA" id="ARBA00023315"/>
    </source>
</evidence>
<evidence type="ECO:0000256" key="5">
    <source>
        <dbReference type="PIRSR" id="PIRSR000450-1"/>
    </source>
</evidence>
<evidence type="ECO:0000256" key="4">
    <source>
        <dbReference type="HAMAP-Rule" id="MF_00295"/>
    </source>
</evidence>
<accession>A0A975IV51</accession>